<sequence length="95" mass="10715">MAVGSTSETSHLISMLIYWPIALTTSSTAIFALTSNHGLDPKTFNGSHNWYQTHPHMLELIIHRQMLEYPRLTADPSFADAVFLLYYSSVIFPLS</sequence>
<organism evidence="1 2">
    <name type="scientific">Persea americana</name>
    <name type="common">Avocado</name>
    <dbReference type="NCBI Taxonomy" id="3435"/>
    <lineage>
        <taxon>Eukaryota</taxon>
        <taxon>Viridiplantae</taxon>
        <taxon>Streptophyta</taxon>
        <taxon>Embryophyta</taxon>
        <taxon>Tracheophyta</taxon>
        <taxon>Spermatophyta</taxon>
        <taxon>Magnoliopsida</taxon>
        <taxon>Magnoliidae</taxon>
        <taxon>Laurales</taxon>
        <taxon>Lauraceae</taxon>
        <taxon>Persea</taxon>
    </lineage>
</organism>
<keyword evidence="2" id="KW-1185">Reference proteome</keyword>
<evidence type="ECO:0000313" key="2">
    <source>
        <dbReference type="Proteomes" id="UP001234297"/>
    </source>
</evidence>
<reference evidence="1 2" key="1">
    <citation type="journal article" date="2022" name="Hortic Res">
        <title>A haplotype resolved chromosomal level avocado genome allows analysis of novel avocado genes.</title>
        <authorList>
            <person name="Nath O."/>
            <person name="Fletcher S.J."/>
            <person name="Hayward A."/>
            <person name="Shaw L.M."/>
            <person name="Masouleh A.K."/>
            <person name="Furtado A."/>
            <person name="Henry R.J."/>
            <person name="Mitter N."/>
        </authorList>
    </citation>
    <scope>NUCLEOTIDE SEQUENCE [LARGE SCALE GENOMIC DNA]</scope>
    <source>
        <strain evidence="2">cv. Hass</strain>
    </source>
</reference>
<evidence type="ECO:0000313" key="1">
    <source>
        <dbReference type="EMBL" id="KAJ8628699.1"/>
    </source>
</evidence>
<accession>A0ACC2L5L1</accession>
<comment type="caution">
    <text evidence="1">The sequence shown here is derived from an EMBL/GenBank/DDBJ whole genome shotgun (WGS) entry which is preliminary data.</text>
</comment>
<dbReference type="Proteomes" id="UP001234297">
    <property type="component" value="Chromosome 7"/>
</dbReference>
<gene>
    <name evidence="1" type="ORF">MRB53_022022</name>
</gene>
<protein>
    <submittedName>
        <fullName evidence="1">Uncharacterized protein</fullName>
    </submittedName>
</protein>
<dbReference type="EMBL" id="CM056815">
    <property type="protein sequence ID" value="KAJ8628699.1"/>
    <property type="molecule type" value="Genomic_DNA"/>
</dbReference>
<name>A0ACC2L5L1_PERAE</name>
<proteinExistence type="predicted"/>